<evidence type="ECO:0000313" key="11">
    <source>
        <dbReference type="Proteomes" id="UP000219167"/>
    </source>
</evidence>
<evidence type="ECO:0000313" key="10">
    <source>
        <dbReference type="EMBL" id="SOC40260.1"/>
    </source>
</evidence>
<dbReference type="AlphaFoldDB" id="A0A285UEE7"/>
<dbReference type="PANTHER" id="PTHR11080">
    <property type="entry name" value="PYRAZINAMIDASE/NICOTINAMIDASE"/>
    <property type="match status" value="1"/>
</dbReference>
<dbReference type="Gene3D" id="3.40.50.850">
    <property type="entry name" value="Isochorismatase-like"/>
    <property type="match status" value="1"/>
</dbReference>
<dbReference type="Proteomes" id="UP000219167">
    <property type="component" value="Unassembled WGS sequence"/>
</dbReference>
<feature type="domain" description="Isochorismatase-like" evidence="9">
    <location>
        <begin position="3"/>
        <end position="200"/>
    </location>
</feature>
<dbReference type="PANTHER" id="PTHR11080:SF2">
    <property type="entry name" value="LD05707P"/>
    <property type="match status" value="1"/>
</dbReference>
<dbReference type="EC" id="3.5.1.19" evidence="6"/>
<evidence type="ECO:0000256" key="7">
    <source>
        <dbReference type="ARBA" id="ARBA00043224"/>
    </source>
</evidence>
<dbReference type="GO" id="GO:0008936">
    <property type="term" value="F:nicotinamidase activity"/>
    <property type="evidence" value="ECO:0007669"/>
    <property type="project" value="UniProtKB-EC"/>
</dbReference>
<dbReference type="SUPFAM" id="SSF52499">
    <property type="entry name" value="Isochorismatase-like hydrolases"/>
    <property type="match status" value="1"/>
</dbReference>
<evidence type="ECO:0000256" key="5">
    <source>
        <dbReference type="ARBA" id="ARBA00037900"/>
    </source>
</evidence>
<evidence type="ECO:0000256" key="2">
    <source>
        <dbReference type="ARBA" id="ARBA00022642"/>
    </source>
</evidence>
<protein>
    <recommendedName>
        <fullName evidence="8">Nicotinamidase</fullName>
        <ecNumber evidence="6">3.5.1.19</ecNumber>
    </recommendedName>
    <alternativeName>
        <fullName evidence="7">Nicotinamide deamidase</fullName>
    </alternativeName>
</protein>
<dbReference type="OrthoDB" id="9791276at2"/>
<reference evidence="10 11" key="1">
    <citation type="submission" date="2017-08" db="EMBL/GenBank/DDBJ databases">
        <authorList>
            <person name="de Groot N.N."/>
        </authorList>
    </citation>
    <scope>NUCLEOTIDE SEQUENCE [LARGE SCALE GENOMIC DNA]</scope>
    <source>
        <strain evidence="10 11">JC85</strain>
    </source>
</reference>
<comment type="similarity">
    <text evidence="1">Belongs to the isochorismatase family.</text>
</comment>
<evidence type="ECO:0000259" key="9">
    <source>
        <dbReference type="Pfam" id="PF00857"/>
    </source>
</evidence>
<dbReference type="InterPro" id="IPR000868">
    <property type="entry name" value="Isochorismatase-like_dom"/>
</dbReference>
<comment type="pathway">
    <text evidence="5">Cofactor biosynthesis; nicotinate biosynthesis; nicotinate from nicotinamide: step 1/1.</text>
</comment>
<keyword evidence="11" id="KW-1185">Reference proteome</keyword>
<evidence type="ECO:0000256" key="8">
    <source>
        <dbReference type="ARBA" id="ARBA00072277"/>
    </source>
</evidence>
<dbReference type="InterPro" id="IPR052347">
    <property type="entry name" value="Isochorismatase_Nicotinamidase"/>
</dbReference>
<dbReference type="Pfam" id="PF00857">
    <property type="entry name" value="Isochorismatase"/>
    <property type="match status" value="1"/>
</dbReference>
<dbReference type="RefSeq" id="WP_097139598.1">
    <property type="nucleotide sequence ID" value="NZ_OBQD01000007.1"/>
</dbReference>
<evidence type="ECO:0000256" key="1">
    <source>
        <dbReference type="ARBA" id="ARBA00006336"/>
    </source>
</evidence>
<sequence>MKCLLLIDLQTGFCPGGNLAVPGGDEVIPIANRLMDEGGYDLVVASQDWHPVGHGSFASSHPGKQPFEMGELKGQPQVLWPDHCVEHTDDAALHPELDLSKIDYIQKKGMDRLVDSYSAFRDNDRSAHTGLADYLKERGVTELDIGGLATDYCVQASAIDAVDMLPGVRVRFVEDLSRGIDPATIAVAEKAMAAAGVATVRASQILAEARGG</sequence>
<evidence type="ECO:0000256" key="3">
    <source>
        <dbReference type="ARBA" id="ARBA00022723"/>
    </source>
</evidence>
<dbReference type="EMBL" id="OBQD01000007">
    <property type="protein sequence ID" value="SOC40260.1"/>
    <property type="molecule type" value="Genomic_DNA"/>
</dbReference>
<organism evidence="10 11">
    <name type="scientific">Rhizobium subbaraonis</name>
    <dbReference type="NCBI Taxonomy" id="908946"/>
    <lineage>
        <taxon>Bacteria</taxon>
        <taxon>Pseudomonadati</taxon>
        <taxon>Pseudomonadota</taxon>
        <taxon>Alphaproteobacteria</taxon>
        <taxon>Hyphomicrobiales</taxon>
        <taxon>Rhizobiaceae</taxon>
        <taxon>Rhizobium/Agrobacterium group</taxon>
        <taxon>Rhizobium</taxon>
    </lineage>
</organism>
<evidence type="ECO:0000256" key="4">
    <source>
        <dbReference type="ARBA" id="ARBA00022801"/>
    </source>
</evidence>
<dbReference type="FunFam" id="3.40.50.850:FF:000006">
    <property type="entry name" value="Bifunctional pyrazinamidase/nicotinamidase"/>
    <property type="match status" value="1"/>
</dbReference>
<evidence type="ECO:0000256" key="6">
    <source>
        <dbReference type="ARBA" id="ARBA00039017"/>
    </source>
</evidence>
<dbReference type="NCBIfam" id="NF008623">
    <property type="entry name" value="PRK11609.1"/>
    <property type="match status" value="1"/>
</dbReference>
<dbReference type="CDD" id="cd01011">
    <property type="entry name" value="nicotinamidase"/>
    <property type="match status" value="1"/>
</dbReference>
<dbReference type="GO" id="GO:0019363">
    <property type="term" value="P:pyridine nucleotide biosynthetic process"/>
    <property type="evidence" value="ECO:0007669"/>
    <property type="project" value="UniProtKB-KW"/>
</dbReference>
<keyword evidence="4" id="KW-0378">Hydrolase</keyword>
<keyword evidence="3" id="KW-0479">Metal-binding</keyword>
<keyword evidence="2" id="KW-0662">Pyridine nucleotide biosynthesis</keyword>
<proteinExistence type="inferred from homology"/>
<accession>A0A285UEE7</accession>
<dbReference type="InterPro" id="IPR036380">
    <property type="entry name" value="Isochorismatase-like_sf"/>
</dbReference>
<gene>
    <name evidence="10" type="ORF">SAMN05892877_10784</name>
</gene>
<name>A0A285UEE7_9HYPH</name>
<dbReference type="GO" id="GO:0046872">
    <property type="term" value="F:metal ion binding"/>
    <property type="evidence" value="ECO:0007669"/>
    <property type="project" value="UniProtKB-KW"/>
</dbReference>